<evidence type="ECO:0000313" key="1">
    <source>
        <dbReference type="Proteomes" id="UP000189701"/>
    </source>
</evidence>
<dbReference type="OrthoDB" id="1321582at2759"/>
<dbReference type="eggNOG" id="ENOG502R5JU">
    <property type="taxonomic scope" value="Eukaryota"/>
</dbReference>
<sequence length="515" mass="58255">MALYSSTIINYHLDAIQGLMMDNNTHMLNLLDNIENKLSASSKTIPEAPKHIDMAVCLDDKSESEEFSGAEIDSDLDKGRSSPANNFEFLIEMVETESDDGENLKGYDYKVFAEIPNKKTDVKVEDSLKTYLVKPETQVFDEMFQITSPIKWYFRDHIMFDNPLALPCMLSVCGHNLLISRGTFDYLSDLGHVILILSLHRCPPNQFELYFPFDPGSSLFITFLGTTRKDICCGALSNLTHAKFMTLTMCNFFIAPLGLQFKSTNRVCKYVLLALSPVSLVRHMWMGRSNVPLEEIDLEHVYTFELETARGWKVLKIVLVEGEDHGLGMIFYRPMVIAATNSEMFMLMSNITAPFRKLDTASNYMHMIEATNKAKCTNTMSMRSLGRRMVEKIITDNSEPHSPSDLDYIVNDIFRIRSSCGFYIPRTSTGRVKMPFSGEKVFLKRYGSGGLQNGINIFLSCAMSNMFSIWGASLIFNKMPGKVPLRWNIVVAFTPYVCTEKAELLKIISMAAVIS</sequence>
<reference evidence="2" key="2">
    <citation type="submission" date="2025-08" db="UniProtKB">
        <authorList>
            <consortium name="RefSeq"/>
        </authorList>
    </citation>
    <scope>IDENTIFICATION</scope>
    <source>
        <tissue evidence="2">Leaf</tissue>
    </source>
</reference>
<reference evidence="1" key="1">
    <citation type="journal article" date="2013" name="Genome Biol.">
        <title>Reference genomes and transcriptomes of Nicotiana sylvestris and Nicotiana tomentosiformis.</title>
        <authorList>
            <person name="Sierro N."/>
            <person name="Battey J.N."/>
            <person name="Ouadi S."/>
            <person name="Bovet L."/>
            <person name="Goepfert S."/>
            <person name="Bakaher N."/>
            <person name="Peitsch M.C."/>
            <person name="Ivanov N.V."/>
        </authorList>
    </citation>
    <scope>NUCLEOTIDE SEQUENCE [LARGE SCALE GENOMIC DNA]</scope>
</reference>
<organism evidence="1 2">
    <name type="scientific">Nicotiana sylvestris</name>
    <name type="common">Wood tobacco</name>
    <name type="synonym">South American tobacco</name>
    <dbReference type="NCBI Taxonomy" id="4096"/>
    <lineage>
        <taxon>Eukaryota</taxon>
        <taxon>Viridiplantae</taxon>
        <taxon>Streptophyta</taxon>
        <taxon>Embryophyta</taxon>
        <taxon>Tracheophyta</taxon>
        <taxon>Spermatophyta</taxon>
        <taxon>Magnoliopsida</taxon>
        <taxon>eudicotyledons</taxon>
        <taxon>Gunneridae</taxon>
        <taxon>Pentapetalae</taxon>
        <taxon>asterids</taxon>
        <taxon>lamiids</taxon>
        <taxon>Solanales</taxon>
        <taxon>Solanaceae</taxon>
        <taxon>Nicotianoideae</taxon>
        <taxon>Nicotianeae</taxon>
        <taxon>Nicotiana</taxon>
    </lineage>
</organism>
<keyword evidence="1" id="KW-1185">Reference proteome</keyword>
<dbReference type="RefSeq" id="XP_009780067.1">
    <property type="nucleotide sequence ID" value="XM_009781765.1"/>
</dbReference>
<name>A0A1U7WJF6_NICSY</name>
<evidence type="ECO:0000313" key="2">
    <source>
        <dbReference type="RefSeq" id="XP_009780067.1"/>
    </source>
</evidence>
<proteinExistence type="predicted"/>
<protein>
    <submittedName>
        <fullName evidence="2">Uncharacterized protein LOC104229182</fullName>
    </submittedName>
</protein>
<accession>A0A1U7WJF6</accession>
<gene>
    <name evidence="2" type="primary">LOC104229182</name>
</gene>
<dbReference type="AlphaFoldDB" id="A0A1U7WJF6"/>
<dbReference type="Proteomes" id="UP000189701">
    <property type="component" value="Unplaced"/>
</dbReference>